<dbReference type="GO" id="GO:0015078">
    <property type="term" value="F:proton transmembrane transporter activity"/>
    <property type="evidence" value="ECO:0007669"/>
    <property type="project" value="TreeGrafter"/>
</dbReference>
<dbReference type="GO" id="GO:0005886">
    <property type="term" value="C:plasma membrane"/>
    <property type="evidence" value="ECO:0007669"/>
    <property type="project" value="UniProtKB-SubCell"/>
</dbReference>
<comment type="subunit">
    <text evidence="3">Heterooctamer of two A chains, two B chains, two C chains and two D chains.</text>
</comment>
<name>S5RPT2_9PROT</name>
<dbReference type="PANTHER" id="PTHR36835:SF1">
    <property type="entry name" value="CYTOCHROME BO(3) UBIQUINOL OXIDASE SUBUNIT 4"/>
    <property type="match status" value="1"/>
</dbReference>
<accession>S5RPT2</accession>
<keyword evidence="8" id="KW-0249">Electron transport</keyword>
<evidence type="ECO:0000256" key="14">
    <source>
        <dbReference type="ARBA" id="ARBA00030211"/>
    </source>
</evidence>
<evidence type="ECO:0000256" key="4">
    <source>
        <dbReference type="ARBA" id="ARBA00014689"/>
    </source>
</evidence>
<evidence type="ECO:0000256" key="5">
    <source>
        <dbReference type="ARBA" id="ARBA00022448"/>
    </source>
</evidence>
<comment type="subcellular location">
    <subcellularLocation>
        <location evidence="1">Cell membrane</location>
        <topology evidence="1">Multi-pass membrane protein</topology>
    </subcellularLocation>
</comment>
<dbReference type="Pfam" id="PF03626">
    <property type="entry name" value="COX4_pro"/>
    <property type="match status" value="1"/>
</dbReference>
<dbReference type="EMBL" id="CP003468">
    <property type="protein sequence ID" value="AGS06878.1"/>
    <property type="molecule type" value="Genomic_DNA"/>
</dbReference>
<keyword evidence="6" id="KW-1003">Cell membrane</keyword>
<dbReference type="InterPro" id="IPR014210">
    <property type="entry name" value="Cyt_o_ubiqinol_oxidase_su4"/>
</dbReference>
<dbReference type="GO" id="GO:0019646">
    <property type="term" value="P:aerobic electron transport chain"/>
    <property type="evidence" value="ECO:0007669"/>
    <property type="project" value="TreeGrafter"/>
</dbReference>
<evidence type="ECO:0000256" key="13">
    <source>
        <dbReference type="ARBA" id="ARBA00030071"/>
    </source>
</evidence>
<dbReference type="InterPro" id="IPR050968">
    <property type="entry name" value="Cytochrome_c_oxidase_bac_sub4"/>
</dbReference>
<dbReference type="GO" id="GO:0015990">
    <property type="term" value="P:electron transport coupled proton transport"/>
    <property type="evidence" value="ECO:0007669"/>
    <property type="project" value="InterPro"/>
</dbReference>
<evidence type="ECO:0000256" key="6">
    <source>
        <dbReference type="ARBA" id="ARBA00022475"/>
    </source>
</evidence>
<evidence type="ECO:0000256" key="15">
    <source>
        <dbReference type="ARBA" id="ARBA00031887"/>
    </source>
</evidence>
<reference evidence="18 19" key="1">
    <citation type="journal article" date="2013" name="Curr. Biol.">
        <title>Defensive bacteriome symbiont with a drastically reduced genome.</title>
        <authorList>
            <person name="Nakabachi A."/>
            <person name="Ueoka R."/>
            <person name="Oshima K."/>
            <person name="Teta R."/>
            <person name="Mangoni A."/>
            <person name="Gurgui M."/>
            <person name="Oldham N.J."/>
            <person name="van Echten-Deckert G."/>
            <person name="Okamura K."/>
            <person name="Yamamoto K."/>
            <person name="Inoue H."/>
            <person name="Ohkuma M."/>
            <person name="Hongoh Y."/>
            <person name="Miyagishima S.Y."/>
            <person name="Hattori M."/>
            <person name="Piel J."/>
            <person name="Fukatsu T."/>
        </authorList>
    </citation>
    <scope>NUCLEOTIDE SEQUENCE [LARGE SCALE GENOMIC DNA]</scope>
    <source>
        <strain evidence="18 19">DC</strain>
    </source>
</reference>
<comment type="function">
    <text evidence="12">Cytochrome bo(3) ubiquinol terminal oxidase is the component of the aerobic respiratory chain of E.coli that predominates when cells are grown at high aeration. Has proton pump activity across the membrane in addition to electron transfer, pumping 2 protons/electron.</text>
</comment>
<feature type="transmembrane region" description="Helical" evidence="17">
    <location>
        <begin position="21"/>
        <end position="48"/>
    </location>
</feature>
<evidence type="ECO:0000256" key="8">
    <source>
        <dbReference type="ARBA" id="ARBA00022982"/>
    </source>
</evidence>
<evidence type="ECO:0000256" key="9">
    <source>
        <dbReference type="ARBA" id="ARBA00022989"/>
    </source>
</evidence>
<keyword evidence="11 17" id="KW-0472">Membrane</keyword>
<gene>
    <name evidence="18" type="primary">cyoD</name>
    <name evidence="18" type="ORF">SSDC_00940</name>
</gene>
<comment type="similarity">
    <text evidence="2">Belongs to the cytochrome c oxidase bacterial subunit 4 family.</text>
</comment>
<evidence type="ECO:0000313" key="18">
    <source>
        <dbReference type="EMBL" id="AGS06878.1"/>
    </source>
</evidence>
<evidence type="ECO:0000256" key="1">
    <source>
        <dbReference type="ARBA" id="ARBA00004651"/>
    </source>
</evidence>
<sequence length="127" mass="15255">MIFIKINMYNQKNKNNLYKNLFFIGTIKDYITGFFLSLILTVIPFIIYFNKNNNFLNLNLIKFIILSCAILQIIIHMIYFLHMNIKSENGWIILSFIFTLILIIIMFFGSIWVMYHLNHNMMPNMKN</sequence>
<evidence type="ECO:0000256" key="2">
    <source>
        <dbReference type="ARBA" id="ARBA00008079"/>
    </source>
</evidence>
<dbReference type="InterPro" id="IPR005171">
    <property type="entry name" value="Cyt_c_oxidase_su4_prok"/>
</dbReference>
<feature type="transmembrane region" description="Helical" evidence="17">
    <location>
        <begin position="93"/>
        <end position="115"/>
    </location>
</feature>
<feature type="transmembrane region" description="Helical" evidence="17">
    <location>
        <begin position="60"/>
        <end position="81"/>
    </location>
</feature>
<keyword evidence="19" id="KW-1185">Reference proteome</keyword>
<dbReference type="GO" id="GO:0009486">
    <property type="term" value="F:cytochrome bo3 ubiquinol oxidase activity"/>
    <property type="evidence" value="ECO:0007669"/>
    <property type="project" value="InterPro"/>
</dbReference>
<keyword evidence="9 17" id="KW-1133">Transmembrane helix</keyword>
<dbReference type="GO" id="GO:0009319">
    <property type="term" value="C:cytochrome o ubiquinol oxidase complex"/>
    <property type="evidence" value="ECO:0007669"/>
    <property type="project" value="TreeGrafter"/>
</dbReference>
<dbReference type="KEGG" id="ssdc:SSDC_00940"/>
<keyword evidence="7 17" id="KW-0812">Transmembrane</keyword>
<keyword evidence="10" id="KW-0560">Oxidoreductase</keyword>
<evidence type="ECO:0000256" key="16">
    <source>
        <dbReference type="ARBA" id="ARBA00032185"/>
    </source>
</evidence>
<organism evidence="18 19">
    <name type="scientific">Candidatus Profftella armatura</name>
    <dbReference type="NCBI Taxonomy" id="669502"/>
    <lineage>
        <taxon>Bacteria</taxon>
        <taxon>Pseudomonadati</taxon>
        <taxon>Pseudomonadota</taxon>
        <taxon>Betaproteobacteria</taxon>
        <taxon>Candidatus Profftella</taxon>
    </lineage>
</organism>
<dbReference type="NCBIfam" id="TIGR02847">
    <property type="entry name" value="CyoD"/>
    <property type="match status" value="1"/>
</dbReference>
<evidence type="ECO:0000256" key="10">
    <source>
        <dbReference type="ARBA" id="ARBA00023002"/>
    </source>
</evidence>
<evidence type="ECO:0000313" key="19">
    <source>
        <dbReference type="Proteomes" id="UP000015216"/>
    </source>
</evidence>
<evidence type="ECO:0000256" key="17">
    <source>
        <dbReference type="SAM" id="Phobius"/>
    </source>
</evidence>
<evidence type="ECO:0000256" key="12">
    <source>
        <dbReference type="ARBA" id="ARBA00025694"/>
    </source>
</evidence>
<evidence type="ECO:0000256" key="7">
    <source>
        <dbReference type="ARBA" id="ARBA00022692"/>
    </source>
</evidence>
<dbReference type="eggNOG" id="COG3125">
    <property type="taxonomic scope" value="Bacteria"/>
</dbReference>
<protein>
    <recommendedName>
        <fullName evidence="4">Cytochrome bo(3) ubiquinol oxidase subunit 4</fullName>
    </recommendedName>
    <alternativeName>
        <fullName evidence="16">Cytochrome o ubiquinol oxidase subunit 4</fullName>
    </alternativeName>
    <alternativeName>
        <fullName evidence="13">Oxidase bo(3) subunit 4</fullName>
    </alternativeName>
    <alternativeName>
        <fullName evidence="14">Ubiquinol oxidase polypeptide IV</fullName>
    </alternativeName>
    <alternativeName>
        <fullName evidence="15">Ubiquinol oxidase subunit 4</fullName>
    </alternativeName>
</protein>
<evidence type="ECO:0000256" key="11">
    <source>
        <dbReference type="ARBA" id="ARBA00023136"/>
    </source>
</evidence>
<keyword evidence="5" id="KW-0813">Transport</keyword>
<dbReference type="HOGENOM" id="CLU_140945_1_1_4"/>
<proteinExistence type="inferred from homology"/>
<dbReference type="STRING" id="669502.SSDC_00940"/>
<dbReference type="AlphaFoldDB" id="S5RPT2"/>
<evidence type="ECO:0000256" key="3">
    <source>
        <dbReference type="ARBA" id="ARBA00011700"/>
    </source>
</evidence>
<dbReference type="PANTHER" id="PTHR36835">
    <property type="entry name" value="CYTOCHROME BO(3) UBIQUINOL OXIDASE SUBUNIT 4"/>
    <property type="match status" value="1"/>
</dbReference>
<dbReference type="Proteomes" id="UP000015216">
    <property type="component" value="Chromosome"/>
</dbReference>
<dbReference type="PATRIC" id="fig|669502.6.peg.182"/>